<protein>
    <submittedName>
        <fullName evidence="3">Uncharacterized protein</fullName>
    </submittedName>
</protein>
<evidence type="ECO:0000313" key="3">
    <source>
        <dbReference type="EMBL" id="KDO54694.1"/>
    </source>
</evidence>
<dbReference type="Proteomes" id="UP000027120">
    <property type="component" value="Unassembled WGS sequence"/>
</dbReference>
<evidence type="ECO:0000256" key="1">
    <source>
        <dbReference type="SAM" id="MobiDB-lite"/>
    </source>
</evidence>
<reference evidence="3 4" key="1">
    <citation type="submission" date="2014-04" db="EMBL/GenBank/DDBJ databases">
        <authorList>
            <consortium name="International Citrus Genome Consortium"/>
            <person name="Gmitter F."/>
            <person name="Chen C."/>
            <person name="Farmerie W."/>
            <person name="Harkins T."/>
            <person name="Desany B."/>
            <person name="Mohiuddin M."/>
            <person name="Kodira C."/>
            <person name="Borodovsky M."/>
            <person name="Lomsadze A."/>
            <person name="Burns P."/>
            <person name="Jenkins J."/>
            <person name="Prochnik S."/>
            <person name="Shu S."/>
            <person name="Chapman J."/>
            <person name="Pitluck S."/>
            <person name="Schmutz J."/>
            <person name="Rokhsar D."/>
        </authorList>
    </citation>
    <scope>NUCLEOTIDE SEQUENCE</scope>
</reference>
<organism evidence="3 4">
    <name type="scientific">Citrus sinensis</name>
    <name type="common">Sweet orange</name>
    <name type="synonym">Citrus aurantium var. sinensis</name>
    <dbReference type="NCBI Taxonomy" id="2711"/>
    <lineage>
        <taxon>Eukaryota</taxon>
        <taxon>Viridiplantae</taxon>
        <taxon>Streptophyta</taxon>
        <taxon>Embryophyta</taxon>
        <taxon>Tracheophyta</taxon>
        <taxon>Spermatophyta</taxon>
        <taxon>Magnoliopsida</taxon>
        <taxon>eudicotyledons</taxon>
        <taxon>Gunneridae</taxon>
        <taxon>Pentapetalae</taxon>
        <taxon>rosids</taxon>
        <taxon>malvids</taxon>
        <taxon>Sapindales</taxon>
        <taxon>Rutaceae</taxon>
        <taxon>Aurantioideae</taxon>
        <taxon>Citrus</taxon>
    </lineage>
</organism>
<accession>A0A067EHS7</accession>
<sequence length="99" mass="11637">MKLEQLSKKESVSKKKTKVNKESIETRTTTKYKERIVVSVVCFLVSQYTTFLLSQYITVQGNLNLDAIIKTKMKKKKKIFMLKILLDHKDIRLMINLEL</sequence>
<keyword evidence="2" id="KW-0472">Membrane</keyword>
<evidence type="ECO:0000313" key="4">
    <source>
        <dbReference type="Proteomes" id="UP000027120"/>
    </source>
</evidence>
<dbReference type="AlphaFoldDB" id="A0A067EHS7"/>
<keyword evidence="2" id="KW-1133">Transmembrane helix</keyword>
<keyword evidence="2" id="KW-0812">Transmembrane</keyword>
<name>A0A067EHS7_CITSI</name>
<keyword evidence="4" id="KW-1185">Reference proteome</keyword>
<feature type="region of interest" description="Disordered" evidence="1">
    <location>
        <begin position="1"/>
        <end position="24"/>
    </location>
</feature>
<proteinExistence type="predicted"/>
<gene>
    <name evidence="3" type="ORF">CISIN_1g034285mg</name>
</gene>
<evidence type="ECO:0000256" key="2">
    <source>
        <dbReference type="SAM" id="Phobius"/>
    </source>
</evidence>
<feature type="transmembrane region" description="Helical" evidence="2">
    <location>
        <begin position="36"/>
        <end position="57"/>
    </location>
</feature>
<dbReference type="EMBL" id="KK784993">
    <property type="protein sequence ID" value="KDO54694.1"/>
    <property type="molecule type" value="Genomic_DNA"/>
</dbReference>